<dbReference type="RefSeq" id="WP_344417093.1">
    <property type="nucleotide sequence ID" value="NZ_BAAANN010000008.1"/>
</dbReference>
<evidence type="ECO:0008006" key="8">
    <source>
        <dbReference type="Google" id="ProtNLM"/>
    </source>
</evidence>
<proteinExistence type="predicted"/>
<dbReference type="PANTHER" id="PTHR30136:SF35">
    <property type="entry name" value="HTH-TYPE TRANSCRIPTIONAL REGULATOR RV1719"/>
    <property type="match status" value="1"/>
</dbReference>
<dbReference type="SUPFAM" id="SSF55781">
    <property type="entry name" value="GAF domain-like"/>
    <property type="match status" value="1"/>
</dbReference>
<dbReference type="InterPro" id="IPR036390">
    <property type="entry name" value="WH_DNA-bd_sf"/>
</dbReference>
<evidence type="ECO:0000256" key="1">
    <source>
        <dbReference type="ARBA" id="ARBA00023015"/>
    </source>
</evidence>
<accession>A0ABP5BYD8</accession>
<dbReference type="SMART" id="SM00346">
    <property type="entry name" value="HTH_ICLR"/>
    <property type="match status" value="1"/>
</dbReference>
<keyword evidence="7" id="KW-1185">Reference proteome</keyword>
<dbReference type="Gene3D" id="3.30.450.40">
    <property type="match status" value="1"/>
</dbReference>
<comment type="caution">
    <text evidence="6">The sequence shown here is derived from an EMBL/GenBank/DDBJ whole genome shotgun (WGS) entry which is preliminary data.</text>
</comment>
<feature type="domain" description="HTH iclR-type" evidence="4">
    <location>
        <begin position="1"/>
        <end position="55"/>
    </location>
</feature>
<protein>
    <recommendedName>
        <fullName evidence="8">IclR family transcriptional regulator</fullName>
    </recommendedName>
</protein>
<dbReference type="InterPro" id="IPR005471">
    <property type="entry name" value="Tscrpt_reg_IclR_N"/>
</dbReference>
<evidence type="ECO:0000313" key="6">
    <source>
        <dbReference type="EMBL" id="GAA1954739.1"/>
    </source>
</evidence>
<dbReference type="InterPro" id="IPR029016">
    <property type="entry name" value="GAF-like_dom_sf"/>
</dbReference>
<dbReference type="InterPro" id="IPR050707">
    <property type="entry name" value="HTH_MetabolicPath_Reg"/>
</dbReference>
<name>A0ABP5BYD8_9PSEU</name>
<evidence type="ECO:0000313" key="7">
    <source>
        <dbReference type="Proteomes" id="UP001501116"/>
    </source>
</evidence>
<gene>
    <name evidence="6" type="ORF">GCM10009754_25400</name>
</gene>
<dbReference type="Proteomes" id="UP001501116">
    <property type="component" value="Unassembled WGS sequence"/>
</dbReference>
<keyword evidence="3" id="KW-0804">Transcription</keyword>
<reference evidence="7" key="1">
    <citation type="journal article" date="2019" name="Int. J. Syst. Evol. Microbiol.">
        <title>The Global Catalogue of Microorganisms (GCM) 10K type strain sequencing project: providing services to taxonomists for standard genome sequencing and annotation.</title>
        <authorList>
            <consortium name="The Broad Institute Genomics Platform"/>
            <consortium name="The Broad Institute Genome Sequencing Center for Infectious Disease"/>
            <person name="Wu L."/>
            <person name="Ma J."/>
        </authorList>
    </citation>
    <scope>NUCLEOTIDE SEQUENCE [LARGE SCALE GENOMIC DNA]</scope>
    <source>
        <strain evidence="7">JCM 14545</strain>
    </source>
</reference>
<dbReference type="InterPro" id="IPR036388">
    <property type="entry name" value="WH-like_DNA-bd_sf"/>
</dbReference>
<sequence>MTTILELAAADSAGVRLADLADHLGAPRSSVHGLVKGLVATGYLRDDGGAYTIGPAVGALLTAAPPTVEQAAEPAMRDLVARFGETVMLASLIGDSVVYTETVESTQMIRYSAPLRTRRPLYPTSSGKCILAFATSRFRDNYLATHIADPGERERVGRELAEIATAGVAINRGETMPDVFGVGVPVVHNGRVAAVIAVAGPSNRMIDSIGDIAETAKAAAHEVSERMAGRR</sequence>
<dbReference type="SUPFAM" id="SSF46785">
    <property type="entry name" value="Winged helix' DNA-binding domain"/>
    <property type="match status" value="1"/>
</dbReference>
<feature type="domain" description="IclR-ED" evidence="5">
    <location>
        <begin position="49"/>
        <end position="229"/>
    </location>
</feature>
<dbReference type="PROSITE" id="PS51078">
    <property type="entry name" value="ICLR_ED"/>
    <property type="match status" value="1"/>
</dbReference>
<evidence type="ECO:0000259" key="5">
    <source>
        <dbReference type="PROSITE" id="PS51078"/>
    </source>
</evidence>
<dbReference type="InterPro" id="IPR014757">
    <property type="entry name" value="Tscrpt_reg_IclR_C"/>
</dbReference>
<evidence type="ECO:0000259" key="4">
    <source>
        <dbReference type="PROSITE" id="PS51077"/>
    </source>
</evidence>
<keyword evidence="2" id="KW-0238">DNA-binding</keyword>
<dbReference type="Pfam" id="PF01614">
    <property type="entry name" value="IclR_C"/>
    <property type="match status" value="1"/>
</dbReference>
<organism evidence="6 7">
    <name type="scientific">Amycolatopsis minnesotensis</name>
    <dbReference type="NCBI Taxonomy" id="337894"/>
    <lineage>
        <taxon>Bacteria</taxon>
        <taxon>Bacillati</taxon>
        <taxon>Actinomycetota</taxon>
        <taxon>Actinomycetes</taxon>
        <taxon>Pseudonocardiales</taxon>
        <taxon>Pseudonocardiaceae</taxon>
        <taxon>Amycolatopsis</taxon>
    </lineage>
</organism>
<dbReference type="Gene3D" id="1.10.10.10">
    <property type="entry name" value="Winged helix-like DNA-binding domain superfamily/Winged helix DNA-binding domain"/>
    <property type="match status" value="1"/>
</dbReference>
<dbReference type="PROSITE" id="PS51077">
    <property type="entry name" value="HTH_ICLR"/>
    <property type="match status" value="1"/>
</dbReference>
<dbReference type="Pfam" id="PF09339">
    <property type="entry name" value="HTH_IclR"/>
    <property type="match status" value="1"/>
</dbReference>
<dbReference type="PANTHER" id="PTHR30136">
    <property type="entry name" value="HELIX-TURN-HELIX TRANSCRIPTIONAL REGULATOR, ICLR FAMILY"/>
    <property type="match status" value="1"/>
</dbReference>
<evidence type="ECO:0000256" key="2">
    <source>
        <dbReference type="ARBA" id="ARBA00023125"/>
    </source>
</evidence>
<keyword evidence="1" id="KW-0805">Transcription regulation</keyword>
<evidence type="ECO:0000256" key="3">
    <source>
        <dbReference type="ARBA" id="ARBA00023163"/>
    </source>
</evidence>
<dbReference type="EMBL" id="BAAANN010000008">
    <property type="protein sequence ID" value="GAA1954739.1"/>
    <property type="molecule type" value="Genomic_DNA"/>
</dbReference>